<dbReference type="GeneID" id="8299020"/>
<protein>
    <submittedName>
        <fullName evidence="2">Uncharacterized protein</fullName>
    </submittedName>
</protein>
<keyword evidence="1" id="KW-0812">Transmembrane</keyword>
<dbReference type="KEGG" id="ctp:CTRG_04947"/>
<keyword evidence="1" id="KW-0472">Membrane</keyword>
<reference evidence="2 3" key="1">
    <citation type="journal article" date="2009" name="Nature">
        <title>Evolution of pathogenicity and sexual reproduction in eight Candida genomes.</title>
        <authorList>
            <person name="Butler G."/>
            <person name="Rasmussen M.D."/>
            <person name="Lin M.F."/>
            <person name="Santos M.A."/>
            <person name="Sakthikumar S."/>
            <person name="Munro C.A."/>
            <person name="Rheinbay E."/>
            <person name="Grabherr M."/>
            <person name="Forche A."/>
            <person name="Reedy J.L."/>
            <person name="Agrafioti I."/>
            <person name="Arnaud M.B."/>
            <person name="Bates S."/>
            <person name="Brown A.J."/>
            <person name="Brunke S."/>
            <person name="Costanzo M.C."/>
            <person name="Fitzpatrick D.A."/>
            <person name="de Groot P.W."/>
            <person name="Harris D."/>
            <person name="Hoyer L.L."/>
            <person name="Hube B."/>
            <person name="Klis F.M."/>
            <person name="Kodira C."/>
            <person name="Lennard N."/>
            <person name="Logue M.E."/>
            <person name="Martin R."/>
            <person name="Neiman A.M."/>
            <person name="Nikolaou E."/>
            <person name="Quail M.A."/>
            <person name="Quinn J."/>
            <person name="Santos M.C."/>
            <person name="Schmitzberger F.F."/>
            <person name="Sherlock G."/>
            <person name="Shah P."/>
            <person name="Silverstein K.A."/>
            <person name="Skrzypek M.S."/>
            <person name="Soll D."/>
            <person name="Staggs R."/>
            <person name="Stansfield I."/>
            <person name="Stumpf M.P."/>
            <person name="Sudbery P.E."/>
            <person name="Srikantha T."/>
            <person name="Zeng Q."/>
            <person name="Berman J."/>
            <person name="Berriman M."/>
            <person name="Heitman J."/>
            <person name="Gow N.A."/>
            <person name="Lorenz M.C."/>
            <person name="Birren B.W."/>
            <person name="Kellis M."/>
            <person name="Cuomo C.A."/>
        </authorList>
    </citation>
    <scope>NUCLEOTIDE SEQUENCE [LARGE SCALE GENOMIC DNA]</scope>
    <source>
        <strain evidence="3">ATCC MYA-3404 / T1</strain>
    </source>
</reference>
<sequence length="120" mass="13892">MTIGFVKDGNLHYLKYSKHKNFSYSIHSSVLESDFKCRVFCISLNLHCFSFSVFCFSFSAFCFSLSVSLFLFFFFSLVIRCPILFSSTSCTVDIGFPRQYFAEADKPFAEMETEITRFCS</sequence>
<keyword evidence="3" id="KW-1185">Reference proteome</keyword>
<feature type="transmembrane region" description="Helical" evidence="1">
    <location>
        <begin position="51"/>
        <end position="79"/>
    </location>
</feature>
<organism evidence="2 3">
    <name type="scientific">Candida tropicalis (strain ATCC MYA-3404 / T1)</name>
    <name type="common">Yeast</name>
    <dbReference type="NCBI Taxonomy" id="294747"/>
    <lineage>
        <taxon>Eukaryota</taxon>
        <taxon>Fungi</taxon>
        <taxon>Dikarya</taxon>
        <taxon>Ascomycota</taxon>
        <taxon>Saccharomycotina</taxon>
        <taxon>Pichiomycetes</taxon>
        <taxon>Debaryomycetaceae</taxon>
        <taxon>Candida/Lodderomyces clade</taxon>
        <taxon>Candida</taxon>
    </lineage>
</organism>
<dbReference type="EMBL" id="GG692401">
    <property type="protein sequence ID" value="EER31217.1"/>
    <property type="molecule type" value="Genomic_DNA"/>
</dbReference>
<dbReference type="AlphaFoldDB" id="C5MFV4"/>
<dbReference type="Proteomes" id="UP000002037">
    <property type="component" value="Unassembled WGS sequence"/>
</dbReference>
<evidence type="ECO:0000256" key="1">
    <source>
        <dbReference type="SAM" id="Phobius"/>
    </source>
</evidence>
<dbReference type="HOGENOM" id="CLU_2049403_0_0_1"/>
<dbReference type="RefSeq" id="XP_002550649.1">
    <property type="nucleotide sequence ID" value="XM_002550603.1"/>
</dbReference>
<gene>
    <name evidence="2" type="ORF">CTRG_04947</name>
</gene>
<dbReference type="VEuPathDB" id="FungiDB:CTRG_04947"/>
<accession>C5MFV4</accession>
<evidence type="ECO:0000313" key="3">
    <source>
        <dbReference type="Proteomes" id="UP000002037"/>
    </source>
</evidence>
<name>C5MFV4_CANTT</name>
<proteinExistence type="predicted"/>
<evidence type="ECO:0000313" key="2">
    <source>
        <dbReference type="EMBL" id="EER31217.1"/>
    </source>
</evidence>
<keyword evidence="1" id="KW-1133">Transmembrane helix</keyword>